<keyword evidence="3" id="KW-1185">Reference proteome</keyword>
<dbReference type="AlphaFoldDB" id="A0A363NUQ6"/>
<evidence type="ECO:0000259" key="1">
    <source>
        <dbReference type="Pfam" id="PF04326"/>
    </source>
</evidence>
<reference evidence="2 3" key="1">
    <citation type="submission" date="2018-04" db="EMBL/GenBank/DDBJ databases">
        <title>Sphingobacterium sp. M46 Genome.</title>
        <authorList>
            <person name="Cheng J."/>
            <person name="Li Y."/>
        </authorList>
    </citation>
    <scope>NUCLEOTIDE SEQUENCE [LARGE SCALE GENOMIC DNA]</scope>
    <source>
        <strain evidence="2 3">M46</strain>
    </source>
</reference>
<dbReference type="RefSeq" id="WP_108634307.1">
    <property type="nucleotide sequence ID" value="NZ_QCXX01000003.1"/>
</dbReference>
<evidence type="ECO:0000313" key="3">
    <source>
        <dbReference type="Proteomes" id="UP000250831"/>
    </source>
</evidence>
<dbReference type="EMBL" id="QCXX01000003">
    <property type="protein sequence ID" value="PUV24381.1"/>
    <property type="molecule type" value="Genomic_DNA"/>
</dbReference>
<accession>A0A363NUQ6</accession>
<organism evidence="2 3">
    <name type="scientific">Sphingobacterium athyrii</name>
    <dbReference type="NCBI Taxonomy" id="2152717"/>
    <lineage>
        <taxon>Bacteria</taxon>
        <taxon>Pseudomonadati</taxon>
        <taxon>Bacteroidota</taxon>
        <taxon>Sphingobacteriia</taxon>
        <taxon>Sphingobacteriales</taxon>
        <taxon>Sphingobacteriaceae</taxon>
        <taxon>Sphingobacterium</taxon>
    </lineage>
</organism>
<proteinExistence type="predicted"/>
<protein>
    <recommendedName>
        <fullName evidence="1">Schlafen AlbA-2 domain-containing protein</fullName>
    </recommendedName>
</protein>
<dbReference type="InterPro" id="IPR007421">
    <property type="entry name" value="Schlafen_AlbA_2_dom"/>
</dbReference>
<sequence length="345" mass="40516">MNAKIKETVISKIEDESEYSHLDFKEEQYPIERQAMKKPEFLKDIMAFANLTTAEDKYIIVGVKDDSDTADRFVSIENLNDQATYQQYANEYIEPEINFEYCEIMYNEHRLAFFRLFENDKFPYLFKKDLNVNGFRFDTGSGFVRIGTSTRKLRRDDFEKMYKFRHAAVEDRSNDLTFLVSNLNFTEPDLRGTKFRHFKVDAINTSKKSIEFDVEVRIKKSPDYRVIPKQDLERMIDEEKRDDATNSFMRGLSAGIASYAIAVSTYVEHRKNLNYDVFERLPERLDKFAVTVKQDSETPDIFNGQIAIFFDNPSDVQLEIIARCDDFLDGPLRKIFTVPKSDLLF</sequence>
<dbReference type="Pfam" id="PF04326">
    <property type="entry name" value="SLFN_AlbA_2"/>
    <property type="match status" value="1"/>
</dbReference>
<name>A0A363NUQ6_9SPHI</name>
<dbReference type="InterPro" id="IPR038461">
    <property type="entry name" value="Schlafen_AlbA_2_dom_sf"/>
</dbReference>
<evidence type="ECO:0000313" key="2">
    <source>
        <dbReference type="EMBL" id="PUV24381.1"/>
    </source>
</evidence>
<comment type="caution">
    <text evidence="2">The sequence shown here is derived from an EMBL/GenBank/DDBJ whole genome shotgun (WGS) entry which is preliminary data.</text>
</comment>
<dbReference type="Proteomes" id="UP000250831">
    <property type="component" value="Unassembled WGS sequence"/>
</dbReference>
<dbReference type="Gene3D" id="3.30.950.30">
    <property type="entry name" value="Schlafen, AAA domain"/>
    <property type="match status" value="1"/>
</dbReference>
<gene>
    <name evidence="2" type="ORF">DCO56_13635</name>
</gene>
<feature type="domain" description="Schlafen AlbA-2" evidence="1">
    <location>
        <begin position="18"/>
        <end position="153"/>
    </location>
</feature>
<dbReference type="OrthoDB" id="800010at2"/>